<dbReference type="GO" id="GO:0006999">
    <property type="term" value="P:nuclear pore organization"/>
    <property type="evidence" value="ECO:0007669"/>
    <property type="project" value="TreeGrafter"/>
</dbReference>
<feature type="transmembrane region" description="Helical" evidence="13">
    <location>
        <begin position="52"/>
        <end position="73"/>
    </location>
</feature>
<evidence type="ECO:0000256" key="6">
    <source>
        <dbReference type="ARBA" id="ARBA00022816"/>
    </source>
</evidence>
<evidence type="ECO:0000256" key="12">
    <source>
        <dbReference type="ARBA" id="ARBA00023242"/>
    </source>
</evidence>
<evidence type="ECO:0000256" key="7">
    <source>
        <dbReference type="ARBA" id="ARBA00022927"/>
    </source>
</evidence>
<dbReference type="GO" id="GO:0015031">
    <property type="term" value="P:protein transport"/>
    <property type="evidence" value="ECO:0007669"/>
    <property type="project" value="UniProtKB-KW"/>
</dbReference>
<dbReference type="OrthoDB" id="67850at2759"/>
<keyword evidence="11 13" id="KW-0472">Membrane</keyword>
<feature type="transmembrane region" description="Helical" evidence="13">
    <location>
        <begin position="123"/>
        <end position="147"/>
    </location>
</feature>
<comment type="subcellular location">
    <subcellularLocation>
        <location evidence="1">Nucleus membrane</location>
        <topology evidence="1">Multi-pass membrane protein</topology>
    </subcellularLocation>
    <subcellularLocation>
        <location evidence="2">Nucleus</location>
        <location evidence="2">Nuclear pore complex</location>
    </subcellularLocation>
</comment>
<dbReference type="GO" id="GO:0051028">
    <property type="term" value="P:mRNA transport"/>
    <property type="evidence" value="ECO:0007669"/>
    <property type="project" value="UniProtKB-KW"/>
</dbReference>
<dbReference type="AlphaFoldDB" id="A0A8T0G8J8"/>
<evidence type="ECO:0000256" key="10">
    <source>
        <dbReference type="ARBA" id="ARBA00023132"/>
    </source>
</evidence>
<evidence type="ECO:0000256" key="9">
    <source>
        <dbReference type="ARBA" id="ARBA00023010"/>
    </source>
</evidence>
<gene>
    <name evidence="14" type="ORF">KC19_12G118000</name>
</gene>
<dbReference type="InterPro" id="IPR019049">
    <property type="entry name" value="Nucleoporin_prot_Ndc1/Nup"/>
</dbReference>
<sequence length="555" mass="61311">MALGVGREVEAKRWLRCLIWQGAGYTAVWILWQTMFSGSSNRYLWFVPSVWSSFWFLVFQASQVLFLLGKLFVTTCQEREAASGLDLVSGVWKLTWNSLVGGSWEPEAAQYLSSKISTTRDHVIFIFLCGISGFLSLVSLASTQIIPPNVLNIGVRGAALGVVYACLHLYQKKQVLTFPIIQRSFGYSLKIGSSRVLVNSVKLAVVVVPIAEIFAGFVSSENNQSVREVLADGLSVFIWQQIVFVFGAIFATACWELCHHFVQVILTRRHVFAPPLGSTLAETQPSEQLLSILEDVESPSLAQHLAYLDLSIVAESNVDTWRRTAFFEESGETYKRIISACLGPLDNLTLRLVKGLEIFETKGGDFLKQQVQSQGLNKKSESSSVKEIFRDMQLCAWCARTVASLTATSRLEDRYGVAQLSGCNKATLSSLLSCLLVVEVYLGRRSSVRGVGFVGPNSIKWTVPSQGPVDVSRRKGSPFGKGSAMHKKAYALADILRTSVYQIIAVFGEEMVVGPGSGKGVAVAERDWLSQTSPLYGTHEMHLQKLSLFLEYRVN</sequence>
<keyword evidence="8 13" id="KW-1133">Transmembrane helix</keyword>
<evidence type="ECO:0000256" key="1">
    <source>
        <dbReference type="ARBA" id="ARBA00004232"/>
    </source>
</evidence>
<evidence type="ECO:0000256" key="8">
    <source>
        <dbReference type="ARBA" id="ARBA00022989"/>
    </source>
</evidence>
<evidence type="ECO:0000256" key="5">
    <source>
        <dbReference type="ARBA" id="ARBA00022692"/>
    </source>
</evidence>
<name>A0A8T0G8J8_CERPU</name>
<keyword evidence="7" id="KW-0653">Protein transport</keyword>
<keyword evidence="10" id="KW-0906">Nuclear pore complex</keyword>
<keyword evidence="4" id="KW-0813">Transport</keyword>
<dbReference type="PANTHER" id="PTHR13269">
    <property type="entry name" value="NUCLEOPORIN NDC1"/>
    <property type="match status" value="1"/>
</dbReference>
<keyword evidence="15" id="KW-1185">Reference proteome</keyword>
<feature type="transmembrane region" description="Helical" evidence="13">
    <location>
        <begin position="196"/>
        <end position="218"/>
    </location>
</feature>
<dbReference type="PANTHER" id="PTHR13269:SF6">
    <property type="entry name" value="NUCLEOPORIN NDC1"/>
    <property type="match status" value="1"/>
</dbReference>
<reference evidence="14" key="1">
    <citation type="submission" date="2020-06" db="EMBL/GenBank/DDBJ databases">
        <title>WGS assembly of Ceratodon purpureus strain R40.</title>
        <authorList>
            <person name="Carey S.B."/>
            <person name="Jenkins J."/>
            <person name="Shu S."/>
            <person name="Lovell J.T."/>
            <person name="Sreedasyam A."/>
            <person name="Maumus F."/>
            <person name="Tiley G.P."/>
            <person name="Fernandez-Pozo N."/>
            <person name="Barry K."/>
            <person name="Chen C."/>
            <person name="Wang M."/>
            <person name="Lipzen A."/>
            <person name="Daum C."/>
            <person name="Saski C.A."/>
            <person name="Payton A.C."/>
            <person name="Mcbreen J.C."/>
            <person name="Conrad R.E."/>
            <person name="Kollar L.M."/>
            <person name="Olsson S."/>
            <person name="Huttunen S."/>
            <person name="Landis J.B."/>
            <person name="Wickett N.J."/>
            <person name="Johnson M.G."/>
            <person name="Rensing S.A."/>
            <person name="Grimwood J."/>
            <person name="Schmutz J."/>
            <person name="Mcdaniel S.F."/>
        </authorList>
    </citation>
    <scope>NUCLEOTIDE SEQUENCE</scope>
    <source>
        <strain evidence="14">R40</strain>
    </source>
</reference>
<feature type="transmembrane region" description="Helical" evidence="13">
    <location>
        <begin position="14"/>
        <end position="32"/>
    </location>
</feature>
<dbReference type="Proteomes" id="UP000822688">
    <property type="component" value="Chromosome 12"/>
</dbReference>
<keyword evidence="9" id="KW-0811">Translocation</keyword>
<dbReference type="EMBL" id="CM026433">
    <property type="protein sequence ID" value="KAG0554777.1"/>
    <property type="molecule type" value="Genomic_DNA"/>
</dbReference>
<evidence type="ECO:0000256" key="13">
    <source>
        <dbReference type="SAM" id="Phobius"/>
    </source>
</evidence>
<dbReference type="Pfam" id="PF09531">
    <property type="entry name" value="Ndc1_Nup"/>
    <property type="match status" value="1"/>
</dbReference>
<organism evidence="14 15">
    <name type="scientific">Ceratodon purpureus</name>
    <name type="common">Fire moss</name>
    <name type="synonym">Dicranum purpureum</name>
    <dbReference type="NCBI Taxonomy" id="3225"/>
    <lineage>
        <taxon>Eukaryota</taxon>
        <taxon>Viridiplantae</taxon>
        <taxon>Streptophyta</taxon>
        <taxon>Embryophyta</taxon>
        <taxon>Bryophyta</taxon>
        <taxon>Bryophytina</taxon>
        <taxon>Bryopsida</taxon>
        <taxon>Dicranidae</taxon>
        <taxon>Pseudoditrichales</taxon>
        <taxon>Ditrichaceae</taxon>
        <taxon>Ceratodon</taxon>
    </lineage>
</organism>
<evidence type="ECO:0000256" key="4">
    <source>
        <dbReference type="ARBA" id="ARBA00022448"/>
    </source>
</evidence>
<feature type="transmembrane region" description="Helical" evidence="13">
    <location>
        <begin position="153"/>
        <end position="170"/>
    </location>
</feature>
<evidence type="ECO:0000313" key="15">
    <source>
        <dbReference type="Proteomes" id="UP000822688"/>
    </source>
</evidence>
<accession>A0A8T0G8J8</accession>
<comment type="similarity">
    <text evidence="3">Belongs to the NDC1 family.</text>
</comment>
<keyword evidence="12" id="KW-0539">Nucleus</keyword>
<protein>
    <submittedName>
        <fullName evidence="14">Uncharacterized protein</fullName>
    </submittedName>
</protein>
<dbReference type="GO" id="GO:0030674">
    <property type="term" value="F:protein-macromolecule adaptor activity"/>
    <property type="evidence" value="ECO:0007669"/>
    <property type="project" value="TreeGrafter"/>
</dbReference>
<keyword evidence="5 13" id="KW-0812">Transmembrane</keyword>
<evidence type="ECO:0000313" key="14">
    <source>
        <dbReference type="EMBL" id="KAG0554777.1"/>
    </source>
</evidence>
<evidence type="ECO:0000256" key="2">
    <source>
        <dbReference type="ARBA" id="ARBA00004567"/>
    </source>
</evidence>
<evidence type="ECO:0000256" key="3">
    <source>
        <dbReference type="ARBA" id="ARBA00005760"/>
    </source>
</evidence>
<dbReference type="GO" id="GO:0031965">
    <property type="term" value="C:nuclear membrane"/>
    <property type="evidence" value="ECO:0007669"/>
    <property type="project" value="UniProtKB-SubCell"/>
</dbReference>
<keyword evidence="6" id="KW-0509">mRNA transport</keyword>
<feature type="transmembrane region" description="Helical" evidence="13">
    <location>
        <begin position="238"/>
        <end position="258"/>
    </location>
</feature>
<dbReference type="GO" id="GO:0070762">
    <property type="term" value="C:nuclear pore transmembrane ring"/>
    <property type="evidence" value="ECO:0007669"/>
    <property type="project" value="TreeGrafter"/>
</dbReference>
<comment type="caution">
    <text evidence="14">The sequence shown here is derived from an EMBL/GenBank/DDBJ whole genome shotgun (WGS) entry which is preliminary data.</text>
</comment>
<proteinExistence type="inferred from homology"/>
<evidence type="ECO:0000256" key="11">
    <source>
        <dbReference type="ARBA" id="ARBA00023136"/>
    </source>
</evidence>